<dbReference type="RefSeq" id="XP_062876196.1">
    <property type="nucleotide sequence ID" value="XM_063020126.1"/>
</dbReference>
<dbReference type="InterPro" id="IPR001680">
    <property type="entry name" value="WD40_rpt"/>
</dbReference>
<evidence type="ECO:0000313" key="8">
    <source>
        <dbReference type="EMBL" id="WPK23810.1"/>
    </source>
</evidence>
<keyword evidence="7" id="KW-0732">Signal</keyword>
<dbReference type="EMBL" id="CP138894">
    <property type="protein sequence ID" value="WPK23810.1"/>
    <property type="molecule type" value="Genomic_DNA"/>
</dbReference>
<evidence type="ECO:0000256" key="2">
    <source>
        <dbReference type="ARBA" id="ARBA00022574"/>
    </source>
</evidence>
<dbReference type="PANTHER" id="PTHR22846:SF2">
    <property type="entry name" value="F-BOX-LIKE_WD REPEAT-CONTAINING PROTEIN EBI"/>
    <property type="match status" value="1"/>
</dbReference>
<keyword evidence="9" id="KW-1185">Reference proteome</keyword>
<evidence type="ECO:0000256" key="6">
    <source>
        <dbReference type="SAM" id="MobiDB-lite"/>
    </source>
</evidence>
<name>A0AAX4H5Q2_9ASCO</name>
<feature type="repeat" description="WD" evidence="5">
    <location>
        <begin position="380"/>
        <end position="422"/>
    </location>
</feature>
<dbReference type="InterPro" id="IPR045183">
    <property type="entry name" value="Ebi-like"/>
</dbReference>
<dbReference type="InterPro" id="IPR019775">
    <property type="entry name" value="WD40_repeat_CS"/>
</dbReference>
<dbReference type="PROSITE" id="PS50896">
    <property type="entry name" value="LISH"/>
    <property type="match status" value="1"/>
</dbReference>
<sequence>MVHFLILQPLSESLLLWLALVYRCSSPLPETQTPLLSLLSMSLTSVELNYLVWRYLQESGFELAAYAFERNSKCLDYAHPLNRAVDMLQPGCLPNLVQKGILYALLEESVVDKLKALTLVEAVLSDQKAQEEARVKLQQTEPKKILNGSAPAETEGSVDSNSASADGDEMDVEETQDISFSTSILSSPVRCLPSLVAAWHPSTAVIALGSNDLTAVIHALNSSGIAESVTLNHPPVLDGETSLPNPISMVSWDPQGTMVVTSGINGELRAWSPDGRLKNVANSMSDLDHTAGALNSLLWNHRGLLAFTIDVNNTFRLWDGTTLSFIQEVRDTEPGPADICGCWLGDKKFALSTGKNTIKIYSVGLSGNAEDMTVVCVGQLGGHSNPITNLCFSATSRLLASLSDTDYSIKVWNSQSSQDALELNIVAEKVPDLHYHTSPVIGLHWLNRPGDVQGIELLSISMDGAVNIWDAFTGDLLVSANVFQNPDNFAFETEQEPELLTKNSLIFATAISPNGKFLAIGDDSGNVSIWDVLVSRYVNTKDLLRCVAVFPTPDKEAGICELVWDHSGKYLTACYQGTESAILEWLQT</sequence>
<dbReference type="KEGG" id="asau:88172124"/>
<dbReference type="AlphaFoldDB" id="A0AAX4H5Q2"/>
<dbReference type="GeneID" id="88172124"/>
<gene>
    <name evidence="8" type="ORF">PUMCH_001056</name>
</gene>
<evidence type="ECO:0000256" key="5">
    <source>
        <dbReference type="PROSITE-ProRule" id="PRU00221"/>
    </source>
</evidence>
<organism evidence="8 9">
    <name type="scientific">Australozyma saopauloensis</name>
    <dbReference type="NCBI Taxonomy" id="291208"/>
    <lineage>
        <taxon>Eukaryota</taxon>
        <taxon>Fungi</taxon>
        <taxon>Dikarya</taxon>
        <taxon>Ascomycota</taxon>
        <taxon>Saccharomycotina</taxon>
        <taxon>Pichiomycetes</taxon>
        <taxon>Metschnikowiaceae</taxon>
        <taxon>Australozyma</taxon>
    </lineage>
</organism>
<feature type="region of interest" description="Disordered" evidence="6">
    <location>
        <begin position="134"/>
        <end position="169"/>
    </location>
</feature>
<feature type="chain" id="PRO_5043825270" evidence="7">
    <location>
        <begin position="28"/>
        <end position="588"/>
    </location>
</feature>
<dbReference type="PANTHER" id="PTHR22846">
    <property type="entry name" value="WD40 REPEAT PROTEIN"/>
    <property type="match status" value="1"/>
</dbReference>
<dbReference type="InterPro" id="IPR015943">
    <property type="entry name" value="WD40/YVTN_repeat-like_dom_sf"/>
</dbReference>
<dbReference type="InterPro" id="IPR006594">
    <property type="entry name" value="LisH"/>
</dbReference>
<dbReference type="GO" id="GO:0006357">
    <property type="term" value="P:regulation of transcription by RNA polymerase II"/>
    <property type="evidence" value="ECO:0007669"/>
    <property type="project" value="TreeGrafter"/>
</dbReference>
<accession>A0AAX4H5Q2</accession>
<protein>
    <submittedName>
        <fullName evidence="8">Uncharacterized protein</fullName>
    </submittedName>
</protein>
<feature type="repeat" description="WD" evidence="5">
    <location>
        <begin position="499"/>
        <end position="540"/>
    </location>
</feature>
<keyword evidence="4" id="KW-0539">Nucleus</keyword>
<dbReference type="SUPFAM" id="SSF50978">
    <property type="entry name" value="WD40 repeat-like"/>
    <property type="match status" value="1"/>
</dbReference>
<dbReference type="Gene3D" id="2.130.10.10">
    <property type="entry name" value="YVTN repeat-like/Quinoprotein amine dehydrogenase"/>
    <property type="match status" value="1"/>
</dbReference>
<keyword evidence="2 5" id="KW-0853">WD repeat</keyword>
<dbReference type="PROSITE" id="PS50082">
    <property type="entry name" value="WD_REPEATS_2"/>
    <property type="match status" value="2"/>
</dbReference>
<dbReference type="PROSITE" id="PS00678">
    <property type="entry name" value="WD_REPEATS_1"/>
    <property type="match status" value="1"/>
</dbReference>
<dbReference type="Proteomes" id="UP001338582">
    <property type="component" value="Chromosome 1"/>
</dbReference>
<proteinExistence type="predicted"/>
<comment type="subcellular location">
    <subcellularLocation>
        <location evidence="1">Nucleus</location>
    </subcellularLocation>
</comment>
<evidence type="ECO:0000256" key="1">
    <source>
        <dbReference type="ARBA" id="ARBA00004123"/>
    </source>
</evidence>
<evidence type="ECO:0000256" key="3">
    <source>
        <dbReference type="ARBA" id="ARBA00022737"/>
    </source>
</evidence>
<dbReference type="Pfam" id="PF00400">
    <property type="entry name" value="WD40"/>
    <property type="match status" value="2"/>
</dbReference>
<keyword evidence="3" id="KW-0677">Repeat</keyword>
<dbReference type="GO" id="GO:0034967">
    <property type="term" value="C:Set3 complex"/>
    <property type="evidence" value="ECO:0007669"/>
    <property type="project" value="TreeGrafter"/>
</dbReference>
<dbReference type="Pfam" id="PF08513">
    <property type="entry name" value="LisH"/>
    <property type="match status" value="1"/>
</dbReference>
<dbReference type="GO" id="GO:0003714">
    <property type="term" value="F:transcription corepressor activity"/>
    <property type="evidence" value="ECO:0007669"/>
    <property type="project" value="InterPro"/>
</dbReference>
<dbReference type="SMART" id="SM00320">
    <property type="entry name" value="WD40"/>
    <property type="match status" value="5"/>
</dbReference>
<evidence type="ECO:0000256" key="4">
    <source>
        <dbReference type="ARBA" id="ARBA00023242"/>
    </source>
</evidence>
<evidence type="ECO:0000256" key="7">
    <source>
        <dbReference type="SAM" id="SignalP"/>
    </source>
</evidence>
<dbReference type="SMART" id="SM00667">
    <property type="entry name" value="LisH"/>
    <property type="match status" value="1"/>
</dbReference>
<evidence type="ECO:0000313" key="9">
    <source>
        <dbReference type="Proteomes" id="UP001338582"/>
    </source>
</evidence>
<reference evidence="8 9" key="1">
    <citation type="submission" date="2023-10" db="EMBL/GenBank/DDBJ databases">
        <title>Draft Genome Sequence of Candida saopaulonensis from a very Premature Infant with Sepsis.</title>
        <authorList>
            <person name="Ning Y."/>
            <person name="Dai R."/>
            <person name="Xiao M."/>
            <person name="Xu Y."/>
            <person name="Yan Q."/>
            <person name="Zhang L."/>
        </authorList>
    </citation>
    <scope>NUCLEOTIDE SEQUENCE [LARGE SCALE GENOMIC DNA]</scope>
    <source>
        <strain evidence="8 9">19XY460</strain>
    </source>
</reference>
<dbReference type="Gene3D" id="1.20.960.30">
    <property type="match status" value="1"/>
</dbReference>
<feature type="signal peptide" evidence="7">
    <location>
        <begin position="1"/>
        <end position="27"/>
    </location>
</feature>
<dbReference type="InterPro" id="IPR036322">
    <property type="entry name" value="WD40_repeat_dom_sf"/>
</dbReference>